<evidence type="ECO:0000313" key="4">
    <source>
        <dbReference type="EMBL" id="NIJ44226.1"/>
    </source>
</evidence>
<feature type="domain" description="ABC-type uncharacterised transport system" evidence="2">
    <location>
        <begin position="177"/>
        <end position="479"/>
    </location>
</feature>
<keyword evidence="1" id="KW-0472">Membrane</keyword>
<evidence type="ECO:0000259" key="2">
    <source>
        <dbReference type="Pfam" id="PF09822"/>
    </source>
</evidence>
<dbReference type="EMBL" id="JAASQL010000001">
    <property type="protein sequence ID" value="NIJ44226.1"/>
    <property type="molecule type" value="Genomic_DNA"/>
</dbReference>
<evidence type="ECO:0000256" key="1">
    <source>
        <dbReference type="SAM" id="Phobius"/>
    </source>
</evidence>
<dbReference type="InterPro" id="IPR019196">
    <property type="entry name" value="ABC_transp_unknown"/>
</dbReference>
<keyword evidence="5" id="KW-1185">Reference proteome</keyword>
<dbReference type="Pfam" id="PF09822">
    <property type="entry name" value="ABC_transp_aux"/>
    <property type="match status" value="1"/>
</dbReference>
<feature type="transmembrane region" description="Helical" evidence="1">
    <location>
        <begin position="515"/>
        <end position="537"/>
    </location>
</feature>
<dbReference type="InterPro" id="IPR019863">
    <property type="entry name" value="Motility-assoc_ABC-rel_GldG"/>
</dbReference>
<reference evidence="4 5" key="1">
    <citation type="submission" date="2020-03" db="EMBL/GenBank/DDBJ databases">
        <title>Genomic Encyclopedia of Type Strains, Phase IV (KMG-IV): sequencing the most valuable type-strain genomes for metagenomic binning, comparative biology and taxonomic classification.</title>
        <authorList>
            <person name="Goeker M."/>
        </authorList>
    </citation>
    <scope>NUCLEOTIDE SEQUENCE [LARGE SCALE GENOMIC DNA]</scope>
    <source>
        <strain evidence="4 5">DSM 101599</strain>
    </source>
</reference>
<dbReference type="Proteomes" id="UP000745859">
    <property type="component" value="Unassembled WGS sequence"/>
</dbReference>
<evidence type="ECO:0000313" key="5">
    <source>
        <dbReference type="Proteomes" id="UP000745859"/>
    </source>
</evidence>
<dbReference type="RefSeq" id="WP_167183833.1">
    <property type="nucleotide sequence ID" value="NZ_JAASQL010000001.1"/>
</dbReference>
<feature type="domain" description="DUF7088" evidence="3">
    <location>
        <begin position="31"/>
        <end position="130"/>
    </location>
</feature>
<name>A0ABX0U9G6_9FLAO</name>
<organism evidence="4 5">
    <name type="scientific">Wenyingzhuangia heitensis</name>
    <dbReference type="NCBI Taxonomy" id="1487859"/>
    <lineage>
        <taxon>Bacteria</taxon>
        <taxon>Pseudomonadati</taxon>
        <taxon>Bacteroidota</taxon>
        <taxon>Flavobacteriia</taxon>
        <taxon>Flavobacteriales</taxon>
        <taxon>Flavobacteriaceae</taxon>
        <taxon>Wenyingzhuangia</taxon>
    </lineage>
</organism>
<sequence length="542" mass="62208">MIKKKHLILLALFGLTQFLIHQISYRWDFTKDQKYSISTPTQQLLKNLNKDIYINVYLTGDLPFDFERLSKETNYFLKEITSKNQHIHYRFIDPKNNQEKLIKQGLTPSRLTVQEDGKVSESIIFPWAIVKCGKNTTAVNLLKNSSFNNENTQIENSIQNLEFAFASGIQKVTAHKKQKIAILKGNGELEDIYQYDFLKTLGENYFLAPFTLDSVTKQPQKTLKQLQDFDLLIISKPTEAFTEAEKFTLDQFTTNGGKSLWMLDMVHTPKDSLMQNGKVLAYQRDLNLTDYLFNYGIRIQKHLVRDLYAAKIPLAVGNVGNKTQFDEFLWDYYPVIKTNNKHVINKNIGDVKLEFTNSIDTLNTNIHKTILLQSSTFSKTTAVPNYVELASIAQSSDVTSFNSGSKILGILLEGHFSSAYKNRIKPYKNNFISNGHQGKMVVIADGDISTNHISKGKPLELGLDKWNNMYYANKEFLINTIHYLLNDSGLIQLRAKQITLDTINQPKALQEKTKWQLINTLIPLVMVAVFGVLIFYYRKSKY</sequence>
<protein>
    <submittedName>
        <fullName evidence="4">Gliding-associated putative ABC transporter substrate-binding component GldG</fullName>
    </submittedName>
</protein>
<keyword evidence="1" id="KW-0812">Transmembrane</keyword>
<keyword evidence="1" id="KW-1133">Transmembrane helix</keyword>
<dbReference type="Pfam" id="PF23357">
    <property type="entry name" value="DUF7088"/>
    <property type="match status" value="1"/>
</dbReference>
<accession>A0ABX0U9G6</accession>
<gene>
    <name evidence="4" type="ORF">FHR24_000665</name>
</gene>
<dbReference type="NCBIfam" id="TIGR03521">
    <property type="entry name" value="GldG"/>
    <property type="match status" value="1"/>
</dbReference>
<dbReference type="InterPro" id="IPR055396">
    <property type="entry name" value="DUF7088"/>
</dbReference>
<proteinExistence type="predicted"/>
<comment type="caution">
    <text evidence="4">The sequence shown here is derived from an EMBL/GenBank/DDBJ whole genome shotgun (WGS) entry which is preliminary data.</text>
</comment>
<evidence type="ECO:0000259" key="3">
    <source>
        <dbReference type="Pfam" id="PF23357"/>
    </source>
</evidence>